<dbReference type="EMBL" id="CP056067">
    <property type="protein sequence ID" value="UKJ89707.2"/>
    <property type="molecule type" value="Genomic_DNA"/>
</dbReference>
<keyword evidence="2" id="KW-1133">Transmembrane helix</keyword>
<dbReference type="AlphaFoldDB" id="A0A976M9E3"/>
<dbReference type="Proteomes" id="UP000244803">
    <property type="component" value="Chromosome 4"/>
</dbReference>
<organism evidence="4 5">
    <name type="scientific">Theileria orientalis</name>
    <dbReference type="NCBI Taxonomy" id="68886"/>
    <lineage>
        <taxon>Eukaryota</taxon>
        <taxon>Sar</taxon>
        <taxon>Alveolata</taxon>
        <taxon>Apicomplexa</taxon>
        <taxon>Aconoidasida</taxon>
        <taxon>Piroplasmida</taxon>
        <taxon>Theileriidae</taxon>
        <taxon>Theileria</taxon>
    </lineage>
</organism>
<feature type="transmembrane region" description="Helical" evidence="2">
    <location>
        <begin position="143"/>
        <end position="162"/>
    </location>
</feature>
<feature type="chain" id="PRO_5036734081" description="EF-hand domain-containing protein" evidence="3">
    <location>
        <begin position="18"/>
        <end position="725"/>
    </location>
</feature>
<evidence type="ECO:0008006" key="6">
    <source>
        <dbReference type="Google" id="ProtNLM"/>
    </source>
</evidence>
<feature type="region of interest" description="Disordered" evidence="1">
    <location>
        <begin position="62"/>
        <end position="90"/>
    </location>
</feature>
<sequence length="725" mass="83259">MRPTLLLVLLFVSKSLSQTITYSAESVKANTSNIANLAIRNKLETEVLKNKYKSVNLTQNSVVQSSSNDPNGYNLGSRQHQLSTQDPSRGGNIRDKLRGWSTVVVGVIILTSTFAILMMTLFKIIESKIEDTQDLFLKNAFNMCFRQIALIGVINLVLWLILQTRIATKLDNIIFRQNRNLPHLKNNTNSIVEPIFECLLSISVILLAWYLVYVIYFQFIVRRTIAWMRKTDNSDVLTTAKELEFLEKSFCNRLWNRSVLKRGNFLANRFEFIDNINAMSLPKNDPGGYYFMEYLRANLLDISVQMLRFPREVFVFVILFSIILRNTLNFEGMNEVMVLSVFSTLCALSMLSLHIYVSLIEDKLYPSKLSQYLILKQNTNDMEISKFFNQSLLPPYKLAQLEDEPNNFLTKLVHGDAPVNKHEDLFLFKSKGPKILANLFELICFSLMIILAIWVYLVQQHQNTWLIDFRFGNPIILCNLGIVAFLIPKILYSLIVVGKTGLLIELDTLEKVWESNRSNNTRHAMELIDALNLDAVETSLKRNGETYWRHLLAKLKTSPLAVQKQMNDIWCSLDSKKKGVIGMTKILRFMSSQGLQITNKKRIKEFIKSFTRTKPYTLTEEEFLVLGLVVKQIIVIPLDISQMKILFEQVYGIPWTSAYGIDSDSLQTIIKHVGLKWNEGDRRHLLDFLSGGRCDGMSPENFIEQLSTVELLLKPNESNSFSSEV</sequence>
<evidence type="ECO:0000256" key="2">
    <source>
        <dbReference type="SAM" id="Phobius"/>
    </source>
</evidence>
<evidence type="ECO:0000256" key="3">
    <source>
        <dbReference type="SAM" id="SignalP"/>
    </source>
</evidence>
<evidence type="ECO:0000313" key="5">
    <source>
        <dbReference type="Proteomes" id="UP000244803"/>
    </source>
</evidence>
<protein>
    <recommendedName>
        <fullName evidence="6">EF-hand domain-containing protein</fullName>
    </recommendedName>
</protein>
<feature type="transmembrane region" description="Helical" evidence="2">
    <location>
        <begin position="336"/>
        <end position="359"/>
    </location>
</feature>
<evidence type="ECO:0000313" key="4">
    <source>
        <dbReference type="EMBL" id="UKJ89707.2"/>
    </source>
</evidence>
<feature type="transmembrane region" description="Helical" evidence="2">
    <location>
        <begin position="471"/>
        <end position="492"/>
    </location>
</feature>
<keyword evidence="2" id="KW-0472">Membrane</keyword>
<feature type="signal peptide" evidence="3">
    <location>
        <begin position="1"/>
        <end position="17"/>
    </location>
</feature>
<feature type="transmembrane region" description="Helical" evidence="2">
    <location>
        <begin position="199"/>
        <end position="221"/>
    </location>
</feature>
<reference evidence="4" key="1">
    <citation type="submission" date="2022-07" db="EMBL/GenBank/DDBJ databases">
        <title>Evaluation of T. orientalis genome assembly methods using nanopore sequencing and analysis of variation between genomes.</title>
        <authorList>
            <person name="Yam J."/>
            <person name="Micallef M.L."/>
            <person name="Liu M."/>
            <person name="Djordjevic S.P."/>
            <person name="Bogema D.R."/>
            <person name="Jenkins C."/>
        </authorList>
    </citation>
    <scope>NUCLEOTIDE SEQUENCE</scope>
    <source>
        <strain evidence="4">Fish Creek</strain>
    </source>
</reference>
<feature type="compositionally biased region" description="Polar residues" evidence="1">
    <location>
        <begin position="62"/>
        <end position="87"/>
    </location>
</feature>
<dbReference type="OrthoDB" id="186625at2759"/>
<name>A0A976M9E3_THEOR</name>
<keyword evidence="3" id="KW-0732">Signal</keyword>
<dbReference type="InterPro" id="IPR011992">
    <property type="entry name" value="EF-hand-dom_pair"/>
</dbReference>
<dbReference type="SUPFAM" id="SSF47473">
    <property type="entry name" value="EF-hand"/>
    <property type="match status" value="1"/>
</dbReference>
<feature type="transmembrane region" description="Helical" evidence="2">
    <location>
        <begin position="100"/>
        <end position="122"/>
    </location>
</feature>
<feature type="transmembrane region" description="Helical" evidence="2">
    <location>
        <begin position="435"/>
        <end position="459"/>
    </location>
</feature>
<keyword evidence="2" id="KW-0812">Transmembrane</keyword>
<evidence type="ECO:0000256" key="1">
    <source>
        <dbReference type="SAM" id="MobiDB-lite"/>
    </source>
</evidence>
<gene>
    <name evidence="4" type="ORF">MACJ_002961</name>
</gene>
<accession>A0A976M9E3</accession>
<proteinExistence type="predicted"/>